<dbReference type="Proteomes" id="UP001499878">
    <property type="component" value="Unassembled WGS sequence"/>
</dbReference>
<evidence type="ECO:0000313" key="3">
    <source>
        <dbReference type="Proteomes" id="UP001499878"/>
    </source>
</evidence>
<name>A0ABP9TGS2_9ACTN</name>
<dbReference type="RefSeq" id="WP_345637921.1">
    <property type="nucleotide sequence ID" value="NZ_BAABJR010000028.1"/>
</dbReference>
<organism evidence="2 3">
    <name type="scientific">Streptomyces thinghirensis</name>
    <dbReference type="NCBI Taxonomy" id="551547"/>
    <lineage>
        <taxon>Bacteria</taxon>
        <taxon>Bacillati</taxon>
        <taxon>Actinomycetota</taxon>
        <taxon>Actinomycetes</taxon>
        <taxon>Kitasatosporales</taxon>
        <taxon>Streptomycetaceae</taxon>
        <taxon>Streptomyces</taxon>
    </lineage>
</organism>
<gene>
    <name evidence="2" type="ORF">GCM10023323_72310</name>
</gene>
<protein>
    <recommendedName>
        <fullName evidence="1">DUF397 domain-containing protein</fullName>
    </recommendedName>
</protein>
<evidence type="ECO:0000259" key="1">
    <source>
        <dbReference type="Pfam" id="PF04149"/>
    </source>
</evidence>
<dbReference type="InterPro" id="IPR007278">
    <property type="entry name" value="DUF397"/>
</dbReference>
<reference evidence="3" key="1">
    <citation type="journal article" date="2019" name="Int. J. Syst. Evol. Microbiol.">
        <title>The Global Catalogue of Microorganisms (GCM) 10K type strain sequencing project: providing services to taxonomists for standard genome sequencing and annotation.</title>
        <authorList>
            <consortium name="The Broad Institute Genomics Platform"/>
            <consortium name="The Broad Institute Genome Sequencing Center for Infectious Disease"/>
            <person name="Wu L."/>
            <person name="Ma J."/>
        </authorList>
    </citation>
    <scope>NUCLEOTIDE SEQUENCE [LARGE SCALE GENOMIC DNA]</scope>
    <source>
        <strain evidence="3">JCM 18306</strain>
    </source>
</reference>
<feature type="domain" description="DUF397" evidence="1">
    <location>
        <begin position="7"/>
        <end position="60"/>
    </location>
</feature>
<accession>A0ABP9TGS2</accession>
<dbReference type="Pfam" id="PF04149">
    <property type="entry name" value="DUF397"/>
    <property type="match status" value="1"/>
</dbReference>
<comment type="caution">
    <text evidence="2">The sequence shown here is derived from an EMBL/GenBank/DDBJ whole genome shotgun (WGS) entry which is preliminary data.</text>
</comment>
<dbReference type="EMBL" id="BAABJR010000028">
    <property type="protein sequence ID" value="GAA5216997.1"/>
    <property type="molecule type" value="Genomic_DNA"/>
</dbReference>
<evidence type="ECO:0000313" key="2">
    <source>
        <dbReference type="EMBL" id="GAA5216997.1"/>
    </source>
</evidence>
<keyword evidence="3" id="KW-1185">Reference proteome</keyword>
<proteinExistence type="predicted"/>
<sequence length="65" mass="6907">MSLPSTGWHKSSYSGEREDACVEAAVAAGGAGVRVRDSKDRDRRPFSVSARAWSGFLNALHADGV</sequence>